<comment type="caution">
    <text evidence="2">The sequence shown here is derived from an EMBL/GenBank/DDBJ whole genome shotgun (WGS) entry which is preliminary data.</text>
</comment>
<sequence length="114" mass="13006">MNKLKILKWCIATSLVVSALIFVNTAFFNYWTISLPDTSDFAWNEHSKHNLMWAASCTLFAVIIIKKSHNKFKAWLAVAAITLSVTPFLNEFLHSDTCLDSGGSWNYSKYTCEY</sequence>
<feature type="transmembrane region" description="Helical" evidence="1">
    <location>
        <begin position="7"/>
        <end position="30"/>
    </location>
</feature>
<keyword evidence="3" id="KW-1185">Reference proteome</keyword>
<proteinExistence type="predicted"/>
<evidence type="ECO:0000256" key="1">
    <source>
        <dbReference type="SAM" id="Phobius"/>
    </source>
</evidence>
<reference evidence="2 3" key="1">
    <citation type="submission" date="2023-12" db="EMBL/GenBank/DDBJ databases">
        <title>Friends and Foes: Symbiotic and Algicidal bacterial influence on Karenia brevis blooms.</title>
        <authorList>
            <person name="Fei C."/>
            <person name="Mohamed A.R."/>
            <person name="Booker A."/>
            <person name="Arshad M."/>
            <person name="Klass S."/>
            <person name="Ahn S."/>
            <person name="Gilbert P.M."/>
            <person name="Heil C.A."/>
            <person name="Martinez J.M."/>
            <person name="Amin S.A."/>
        </authorList>
    </citation>
    <scope>NUCLEOTIDE SEQUENCE [LARGE SCALE GENOMIC DNA]</scope>
    <source>
        <strain evidence="2 3">CE15</strain>
    </source>
</reference>
<keyword evidence="1" id="KW-1133">Transmembrane helix</keyword>
<accession>A0ABU8EYI5</accession>
<evidence type="ECO:0000313" key="2">
    <source>
        <dbReference type="EMBL" id="MEI4551276.1"/>
    </source>
</evidence>
<gene>
    <name evidence="2" type="ORF">WAE96_16500</name>
</gene>
<organism evidence="2 3">
    <name type="scientific">Pseudoalteromonas spongiae</name>
    <dbReference type="NCBI Taxonomy" id="298657"/>
    <lineage>
        <taxon>Bacteria</taxon>
        <taxon>Pseudomonadati</taxon>
        <taxon>Pseudomonadota</taxon>
        <taxon>Gammaproteobacteria</taxon>
        <taxon>Alteromonadales</taxon>
        <taxon>Pseudoalteromonadaceae</taxon>
        <taxon>Pseudoalteromonas</taxon>
    </lineage>
</organism>
<dbReference type="Proteomes" id="UP001382455">
    <property type="component" value="Unassembled WGS sequence"/>
</dbReference>
<keyword evidence="1" id="KW-0812">Transmembrane</keyword>
<name>A0ABU8EYI5_9GAMM</name>
<keyword evidence="1" id="KW-0472">Membrane</keyword>
<dbReference type="RefSeq" id="WP_336436277.1">
    <property type="nucleotide sequence ID" value="NZ_JBAWKS010000002.1"/>
</dbReference>
<feature type="transmembrane region" description="Helical" evidence="1">
    <location>
        <begin position="72"/>
        <end position="89"/>
    </location>
</feature>
<protein>
    <submittedName>
        <fullName evidence="2">Uncharacterized protein</fullName>
    </submittedName>
</protein>
<evidence type="ECO:0000313" key="3">
    <source>
        <dbReference type="Proteomes" id="UP001382455"/>
    </source>
</evidence>
<feature type="transmembrane region" description="Helical" evidence="1">
    <location>
        <begin position="50"/>
        <end position="65"/>
    </location>
</feature>
<dbReference type="EMBL" id="JBAWKS010000002">
    <property type="protein sequence ID" value="MEI4551276.1"/>
    <property type="molecule type" value="Genomic_DNA"/>
</dbReference>